<keyword evidence="3" id="KW-1185">Reference proteome</keyword>
<feature type="transmembrane region" description="Helical" evidence="1">
    <location>
        <begin position="74"/>
        <end position="98"/>
    </location>
</feature>
<proteinExistence type="predicted"/>
<dbReference type="InterPro" id="IPR025250">
    <property type="entry name" value="DUF4199"/>
</dbReference>
<evidence type="ECO:0000256" key="1">
    <source>
        <dbReference type="SAM" id="Phobius"/>
    </source>
</evidence>
<dbReference type="RefSeq" id="WP_142601800.1">
    <property type="nucleotide sequence ID" value="NZ_FXSZ01000002.1"/>
</dbReference>
<accession>A0A521BK16</accession>
<keyword evidence="1" id="KW-1133">Transmembrane helix</keyword>
<sequence length="178" mass="19760">MEQDIQPNVSPMKTAITYGLYMGLGVIIFSLIMYMLGMPLDSKVHYIQYAIYIAAIWFGIQHHRENDLAGFISYSRALGCGTLISAVGGILSAIYTFIQLKFIDPEMISKIMAMQEKKMLDKGMAPDQVEQAIKMSASFMTPAMMATTIVPVAIFSGFIISLLLASVLKKEKPMFDSH</sequence>
<name>A0A521BK16_9SPHI</name>
<gene>
    <name evidence="2" type="ORF">SAMN06265350_102259</name>
</gene>
<dbReference type="Proteomes" id="UP000315971">
    <property type="component" value="Unassembled WGS sequence"/>
</dbReference>
<organism evidence="2 3">
    <name type="scientific">Solitalea koreensis</name>
    <dbReference type="NCBI Taxonomy" id="543615"/>
    <lineage>
        <taxon>Bacteria</taxon>
        <taxon>Pseudomonadati</taxon>
        <taxon>Bacteroidota</taxon>
        <taxon>Sphingobacteriia</taxon>
        <taxon>Sphingobacteriales</taxon>
        <taxon>Sphingobacteriaceae</taxon>
        <taxon>Solitalea</taxon>
    </lineage>
</organism>
<dbReference type="OrthoDB" id="1122768at2"/>
<protein>
    <recommendedName>
        <fullName evidence="4">DUF4199 domain-containing protein</fullName>
    </recommendedName>
</protein>
<reference evidence="2 3" key="1">
    <citation type="submission" date="2017-05" db="EMBL/GenBank/DDBJ databases">
        <authorList>
            <person name="Varghese N."/>
            <person name="Submissions S."/>
        </authorList>
    </citation>
    <scope>NUCLEOTIDE SEQUENCE [LARGE SCALE GENOMIC DNA]</scope>
    <source>
        <strain evidence="2 3">DSM 21342</strain>
    </source>
</reference>
<evidence type="ECO:0008006" key="4">
    <source>
        <dbReference type="Google" id="ProtNLM"/>
    </source>
</evidence>
<feature type="transmembrane region" description="Helical" evidence="1">
    <location>
        <begin position="46"/>
        <end position="62"/>
    </location>
</feature>
<dbReference type="EMBL" id="FXSZ01000002">
    <property type="protein sequence ID" value="SMO47439.1"/>
    <property type="molecule type" value="Genomic_DNA"/>
</dbReference>
<dbReference type="AlphaFoldDB" id="A0A521BK16"/>
<keyword evidence="1" id="KW-0812">Transmembrane</keyword>
<evidence type="ECO:0000313" key="2">
    <source>
        <dbReference type="EMBL" id="SMO47439.1"/>
    </source>
</evidence>
<evidence type="ECO:0000313" key="3">
    <source>
        <dbReference type="Proteomes" id="UP000315971"/>
    </source>
</evidence>
<feature type="transmembrane region" description="Helical" evidence="1">
    <location>
        <begin position="143"/>
        <end position="168"/>
    </location>
</feature>
<keyword evidence="1" id="KW-0472">Membrane</keyword>
<feature type="transmembrane region" description="Helical" evidence="1">
    <location>
        <begin position="20"/>
        <end position="40"/>
    </location>
</feature>
<dbReference type="Pfam" id="PF13858">
    <property type="entry name" value="DUF4199"/>
    <property type="match status" value="1"/>
</dbReference>